<name>A0ABM7RXY8_9PSED</name>
<organism evidence="1 2">
    <name type="scientific">Pseudomonas izuensis</name>
    <dbReference type="NCBI Taxonomy" id="2684212"/>
    <lineage>
        <taxon>Bacteria</taxon>
        <taxon>Pseudomonadati</taxon>
        <taxon>Pseudomonadota</taxon>
        <taxon>Gammaproteobacteria</taxon>
        <taxon>Pseudomonadales</taxon>
        <taxon>Pseudomonadaceae</taxon>
        <taxon>Pseudomonas</taxon>
    </lineage>
</organism>
<sequence>MTGSLRGWCRMKFAGYDHWICAKVPRIGTKLA</sequence>
<dbReference type="Proteomes" id="UP000218595">
    <property type="component" value="Chromosome"/>
</dbReference>
<keyword evidence="2" id="KW-1185">Reference proteome</keyword>
<reference evidence="1 2" key="1">
    <citation type="submission" date="2016-04" db="EMBL/GenBank/DDBJ databases">
        <title>Complete genome sequence of Pseudomonas sp. LAB-08 isolated from TCE contaminated aquifer soil.</title>
        <authorList>
            <person name="Dohra H."/>
            <person name="Suzuki K."/>
            <person name="Fatma A."/>
            <person name="Inuzuka Y."/>
            <person name="Honjo M."/>
            <person name="Tashiro Y."/>
            <person name="Futamata H."/>
        </authorList>
    </citation>
    <scope>NUCLEOTIDE SEQUENCE [LARGE SCALE GENOMIC DNA]</scope>
    <source>
        <strain evidence="1 2">LAB-08</strain>
    </source>
</reference>
<gene>
    <name evidence="1" type="ORF">LAB08_R45260</name>
</gene>
<evidence type="ECO:0000313" key="2">
    <source>
        <dbReference type="Proteomes" id="UP000218595"/>
    </source>
</evidence>
<proteinExistence type="predicted"/>
<protein>
    <submittedName>
        <fullName evidence="1">Uncharacterized protein</fullName>
    </submittedName>
</protein>
<accession>A0ABM7RXY8</accession>
<dbReference type="EMBL" id="AP017423">
    <property type="protein sequence ID" value="BCX69869.1"/>
    <property type="molecule type" value="Genomic_DNA"/>
</dbReference>
<evidence type="ECO:0000313" key="1">
    <source>
        <dbReference type="EMBL" id="BCX69869.1"/>
    </source>
</evidence>